<accession>A0A5N6K058</accession>
<evidence type="ECO:0000313" key="1">
    <source>
        <dbReference type="EMBL" id="KAB8295037.1"/>
    </source>
</evidence>
<dbReference type="Proteomes" id="UP000326757">
    <property type="component" value="Unassembled WGS sequence"/>
</dbReference>
<evidence type="ECO:0000313" key="2">
    <source>
        <dbReference type="Proteomes" id="UP000326757"/>
    </source>
</evidence>
<comment type="caution">
    <text evidence="1">The sequence shown here is derived from an EMBL/GenBank/DDBJ whole genome shotgun (WGS) entry which is preliminary data.</text>
</comment>
<reference evidence="1 2" key="1">
    <citation type="submission" date="2019-06" db="EMBL/GenBank/DDBJ databases">
        <title>Genome Sequence of the Brown Rot Fungal Pathogen Monilinia laxa.</title>
        <authorList>
            <person name="De Miccolis Angelini R.M."/>
            <person name="Landi L."/>
            <person name="Abate D."/>
            <person name="Pollastro S."/>
            <person name="Romanazzi G."/>
            <person name="Faretra F."/>
        </authorList>
    </citation>
    <scope>NUCLEOTIDE SEQUENCE [LARGE SCALE GENOMIC DNA]</scope>
    <source>
        <strain evidence="1 2">Mlax316</strain>
    </source>
</reference>
<name>A0A5N6K058_MONLA</name>
<dbReference type="EMBL" id="VIGI01000010">
    <property type="protein sequence ID" value="KAB8295037.1"/>
    <property type="molecule type" value="Genomic_DNA"/>
</dbReference>
<proteinExistence type="predicted"/>
<keyword evidence="2" id="KW-1185">Reference proteome</keyword>
<organism evidence="1 2">
    <name type="scientific">Monilinia laxa</name>
    <name type="common">Brown rot fungus</name>
    <name type="synonym">Sclerotinia laxa</name>
    <dbReference type="NCBI Taxonomy" id="61186"/>
    <lineage>
        <taxon>Eukaryota</taxon>
        <taxon>Fungi</taxon>
        <taxon>Dikarya</taxon>
        <taxon>Ascomycota</taxon>
        <taxon>Pezizomycotina</taxon>
        <taxon>Leotiomycetes</taxon>
        <taxon>Helotiales</taxon>
        <taxon>Sclerotiniaceae</taxon>
        <taxon>Monilinia</taxon>
    </lineage>
</organism>
<gene>
    <name evidence="1" type="ORF">EYC80_006980</name>
</gene>
<protein>
    <submittedName>
        <fullName evidence="1">Uncharacterized protein</fullName>
    </submittedName>
</protein>
<dbReference type="AlphaFoldDB" id="A0A5N6K058"/>
<sequence length="78" mass="8904">MKPFKAAINLENPLGRYPITFGPSIVSLLYPHQTGEPVLQNELHSNPFHSTTLPYILLLFRNNKYLHNTTNIHDTNSC</sequence>